<feature type="transmembrane region" description="Helical" evidence="2">
    <location>
        <begin position="16"/>
        <end position="34"/>
    </location>
</feature>
<reference evidence="3 4" key="1">
    <citation type="submission" date="2024-01" db="EMBL/GenBank/DDBJ databases">
        <title>Comparative genomics of Cryptococcus and Kwoniella reveals pathogenesis evolution and contrasting modes of karyotype evolution via chromosome fusion or intercentromeric recombination.</title>
        <authorList>
            <person name="Coelho M.A."/>
            <person name="David-Palma M."/>
            <person name="Shea T."/>
            <person name="Bowers K."/>
            <person name="McGinley-Smith S."/>
            <person name="Mohammad A.W."/>
            <person name="Gnirke A."/>
            <person name="Yurkov A.M."/>
            <person name="Nowrousian M."/>
            <person name="Sun S."/>
            <person name="Cuomo C.A."/>
            <person name="Heitman J."/>
        </authorList>
    </citation>
    <scope>NUCLEOTIDE SEQUENCE [LARGE SCALE GENOMIC DNA]</scope>
    <source>
        <strain evidence="3 4">CBS 6074</strain>
    </source>
</reference>
<sequence>MNPIPTSRTFSQKRNLYFLLISLFILTFLFLGLHPTVQQSSLDNLDRLKQWTSDWSNAVQDSESKVDDILDTMNSDSNVDVNTKPNFRLKTWIEDLLSSSSSSASSLPKESEESDECKNWDHLNNEENDPPNCLKSKQYRQTMRVLEREEKSEHPHWYFTKEHNLSTLRNISSCFLPLNDPGWKPCHEKPLIVSGWWYTAETITGATTGEVIWQSSIVKQLKMLGYSYIAVGPYENWVKVAEMMPDVYHFLWNSDIDTVSCITDPRCIAKEHYVPPESAKDLSIGVPDAERGVIPIWALEIVDYWGSRPREITNNEYWWGLTEDGDWSYHPLGQEWIATPWPLPGGHYHLPYTMEDYCLNIPVKPHEERRNAALILAKRSSYFHYHYVSPPGFWTNLSKIPNFELLSTVEVEEGKPIPEGLVTMGKQTRENYEDLVGSVKALVGMGAPPISPSVYTSLCQATPVVIPYFEQNYRMDGWWLYSSWSQHGPAISLGEPYAYKYYAGNYTELEHAIRKAMSTPIERYIPENMKLKYTLVQLSNYLNRNLTLMFEEKVKGNKGKIPSLKKGVRERCYELNRCRGPLEKGRKPNTPNKSYKVQVTDPAV</sequence>
<accession>A0AAX4JZ35</accession>
<organism evidence="3 4">
    <name type="scientific">Kwoniella dendrophila CBS 6074</name>
    <dbReference type="NCBI Taxonomy" id="1295534"/>
    <lineage>
        <taxon>Eukaryota</taxon>
        <taxon>Fungi</taxon>
        <taxon>Dikarya</taxon>
        <taxon>Basidiomycota</taxon>
        <taxon>Agaricomycotina</taxon>
        <taxon>Tremellomycetes</taxon>
        <taxon>Tremellales</taxon>
        <taxon>Cryptococcaceae</taxon>
        <taxon>Kwoniella</taxon>
    </lineage>
</organism>
<feature type="compositionally biased region" description="Basic and acidic residues" evidence="1">
    <location>
        <begin position="116"/>
        <end position="125"/>
    </location>
</feature>
<gene>
    <name evidence="3" type="ORF">L201_005041</name>
</gene>
<evidence type="ECO:0000256" key="1">
    <source>
        <dbReference type="SAM" id="MobiDB-lite"/>
    </source>
</evidence>
<evidence type="ECO:0008006" key="5">
    <source>
        <dbReference type="Google" id="ProtNLM"/>
    </source>
</evidence>
<name>A0AAX4JZ35_9TREE</name>
<dbReference type="RefSeq" id="XP_066076871.1">
    <property type="nucleotide sequence ID" value="XM_066220774.1"/>
</dbReference>
<feature type="region of interest" description="Disordered" evidence="1">
    <location>
        <begin position="582"/>
        <end position="604"/>
    </location>
</feature>
<protein>
    <recommendedName>
        <fullName evidence="5">Alpha-1,6-mannosyl-glycoprotein 6-beta-N-acetylglucosaminyltransferase</fullName>
    </recommendedName>
</protein>
<dbReference type="GeneID" id="91095711"/>
<keyword evidence="4" id="KW-1185">Reference proteome</keyword>
<feature type="region of interest" description="Disordered" evidence="1">
    <location>
        <begin position="101"/>
        <end position="135"/>
    </location>
</feature>
<keyword evidence="2" id="KW-1133">Transmembrane helix</keyword>
<keyword evidence="2" id="KW-0472">Membrane</keyword>
<evidence type="ECO:0000313" key="4">
    <source>
        <dbReference type="Proteomes" id="UP001355207"/>
    </source>
</evidence>
<keyword evidence="2" id="KW-0812">Transmembrane</keyword>
<evidence type="ECO:0000256" key="2">
    <source>
        <dbReference type="SAM" id="Phobius"/>
    </source>
</evidence>
<dbReference type="EMBL" id="CP144103">
    <property type="protein sequence ID" value="WWC90108.1"/>
    <property type="molecule type" value="Genomic_DNA"/>
</dbReference>
<evidence type="ECO:0000313" key="3">
    <source>
        <dbReference type="EMBL" id="WWC90108.1"/>
    </source>
</evidence>
<dbReference type="Proteomes" id="UP001355207">
    <property type="component" value="Chromosome 6"/>
</dbReference>
<dbReference type="AlphaFoldDB" id="A0AAX4JZ35"/>
<proteinExistence type="predicted"/>